<dbReference type="GO" id="GO:0016491">
    <property type="term" value="F:oxidoreductase activity"/>
    <property type="evidence" value="ECO:0007669"/>
    <property type="project" value="InterPro"/>
</dbReference>
<dbReference type="RefSeq" id="XP_008721134.1">
    <property type="nucleotide sequence ID" value="XM_008722912.1"/>
</dbReference>
<dbReference type="OrthoDB" id="201656at2759"/>
<dbReference type="InterPro" id="IPR013154">
    <property type="entry name" value="ADH-like_N"/>
</dbReference>
<sequence>MSLSVPSTMKAARRVGNGYLADSLQVDTDVPWPKNANALPPKHVLVKVAYTSLNPVDAKIPDAPLVGRLAFKGIPCFDYAGTVVRSSDAKFKEGQRVFGQTEIPNFGACAEYLVVSSKSCFLLPDEVKLEDAATIGIAGLTAYQCLVPFVGKGDTVLINGGSGGTGTFGIQIAKVIGCSVTAICSGANAELCKSMGADEVIDYRSQDVVDVLKQGGQRYDLMVDNVFADAKLYWSCHEYLKPSGRYLTIAGGPDFQFITRYMSVSLWPSFLGGGQRSFKFLAAATQSQDYEQLANWVADGVLKPVIEQVYAIEDVREAFKRLGTGRVRGKLVIKIS</sequence>
<dbReference type="InterPro" id="IPR052733">
    <property type="entry name" value="Chloroplast_QOR"/>
</dbReference>
<evidence type="ECO:0000259" key="1">
    <source>
        <dbReference type="SMART" id="SM00829"/>
    </source>
</evidence>
<dbReference type="AlphaFoldDB" id="W2RIL8"/>
<evidence type="ECO:0000313" key="3">
    <source>
        <dbReference type="Proteomes" id="UP000030752"/>
    </source>
</evidence>
<dbReference type="GeneID" id="19975932"/>
<dbReference type="PROSITE" id="PS01162">
    <property type="entry name" value="QOR_ZETA_CRYSTAL"/>
    <property type="match status" value="1"/>
</dbReference>
<dbReference type="InParanoid" id="W2RIL8"/>
<dbReference type="Proteomes" id="UP000030752">
    <property type="component" value="Unassembled WGS sequence"/>
</dbReference>
<dbReference type="HOGENOM" id="CLU_026673_3_3_1"/>
<dbReference type="Pfam" id="PF08240">
    <property type="entry name" value="ADH_N"/>
    <property type="match status" value="1"/>
</dbReference>
<dbReference type="Gene3D" id="3.40.50.720">
    <property type="entry name" value="NAD(P)-binding Rossmann-like Domain"/>
    <property type="match status" value="1"/>
</dbReference>
<dbReference type="Pfam" id="PF13602">
    <property type="entry name" value="ADH_zinc_N_2"/>
    <property type="match status" value="1"/>
</dbReference>
<dbReference type="eggNOG" id="KOG1198">
    <property type="taxonomic scope" value="Eukaryota"/>
</dbReference>
<dbReference type="SUPFAM" id="SSF51735">
    <property type="entry name" value="NAD(P)-binding Rossmann-fold domains"/>
    <property type="match status" value="1"/>
</dbReference>
<reference evidence="2 3" key="1">
    <citation type="submission" date="2013-03" db="EMBL/GenBank/DDBJ databases">
        <title>The Genome Sequence of Phialophora europaea CBS 101466.</title>
        <authorList>
            <consortium name="The Broad Institute Genomics Platform"/>
            <person name="Cuomo C."/>
            <person name="de Hoog S."/>
            <person name="Gorbushina A."/>
            <person name="Walker B."/>
            <person name="Young S.K."/>
            <person name="Zeng Q."/>
            <person name="Gargeya S."/>
            <person name="Fitzgerald M."/>
            <person name="Haas B."/>
            <person name="Abouelleil A."/>
            <person name="Allen A.W."/>
            <person name="Alvarado L."/>
            <person name="Arachchi H.M."/>
            <person name="Berlin A.M."/>
            <person name="Chapman S.B."/>
            <person name="Gainer-Dewar J."/>
            <person name="Goldberg J."/>
            <person name="Griggs A."/>
            <person name="Gujja S."/>
            <person name="Hansen M."/>
            <person name="Howarth C."/>
            <person name="Imamovic A."/>
            <person name="Ireland A."/>
            <person name="Larimer J."/>
            <person name="McCowan C."/>
            <person name="Murphy C."/>
            <person name="Pearson M."/>
            <person name="Poon T.W."/>
            <person name="Priest M."/>
            <person name="Roberts A."/>
            <person name="Saif S."/>
            <person name="Shea T."/>
            <person name="Sisk P."/>
            <person name="Sykes S."/>
            <person name="Wortman J."/>
            <person name="Nusbaum C."/>
            <person name="Birren B."/>
        </authorList>
    </citation>
    <scope>NUCLEOTIDE SEQUENCE [LARGE SCALE GENOMIC DNA]</scope>
    <source>
        <strain evidence="2 3">CBS 101466</strain>
    </source>
</reference>
<accession>W2RIL8</accession>
<dbReference type="InterPro" id="IPR020843">
    <property type="entry name" value="ER"/>
</dbReference>
<name>W2RIL8_CYPE1</name>
<dbReference type="EMBL" id="KB822725">
    <property type="protein sequence ID" value="ETN36316.1"/>
    <property type="molecule type" value="Genomic_DNA"/>
</dbReference>
<dbReference type="SUPFAM" id="SSF50129">
    <property type="entry name" value="GroES-like"/>
    <property type="match status" value="1"/>
</dbReference>
<dbReference type="Gene3D" id="3.90.180.10">
    <property type="entry name" value="Medium-chain alcohol dehydrogenases, catalytic domain"/>
    <property type="match status" value="1"/>
</dbReference>
<dbReference type="GO" id="GO:0008270">
    <property type="term" value="F:zinc ion binding"/>
    <property type="evidence" value="ECO:0007669"/>
    <property type="project" value="InterPro"/>
</dbReference>
<dbReference type="STRING" id="1220924.W2RIL8"/>
<dbReference type="CDD" id="cd08267">
    <property type="entry name" value="MDR1"/>
    <property type="match status" value="1"/>
</dbReference>
<evidence type="ECO:0000313" key="2">
    <source>
        <dbReference type="EMBL" id="ETN36316.1"/>
    </source>
</evidence>
<dbReference type="InterPro" id="IPR036291">
    <property type="entry name" value="NAD(P)-bd_dom_sf"/>
</dbReference>
<gene>
    <name evidence="2" type="ORF">HMPREF1541_08593</name>
</gene>
<protein>
    <recommendedName>
        <fullName evidence="1">Enoyl reductase (ER) domain-containing protein</fullName>
    </recommendedName>
</protein>
<dbReference type="InterPro" id="IPR011032">
    <property type="entry name" value="GroES-like_sf"/>
</dbReference>
<feature type="domain" description="Enoyl reductase (ER)" evidence="1">
    <location>
        <begin position="19"/>
        <end position="333"/>
    </location>
</feature>
<dbReference type="PANTHER" id="PTHR44013:SF1">
    <property type="entry name" value="ZINC-TYPE ALCOHOL DEHYDROGENASE-LIKE PROTEIN C16A3.02C"/>
    <property type="match status" value="1"/>
</dbReference>
<keyword evidence="3" id="KW-1185">Reference proteome</keyword>
<dbReference type="InterPro" id="IPR002364">
    <property type="entry name" value="Quin_OxRdtase/zeta-crystal_CS"/>
</dbReference>
<dbReference type="SMART" id="SM00829">
    <property type="entry name" value="PKS_ER"/>
    <property type="match status" value="1"/>
</dbReference>
<organism evidence="2 3">
    <name type="scientific">Cyphellophora europaea (strain CBS 101466)</name>
    <name type="common">Phialophora europaea</name>
    <dbReference type="NCBI Taxonomy" id="1220924"/>
    <lineage>
        <taxon>Eukaryota</taxon>
        <taxon>Fungi</taxon>
        <taxon>Dikarya</taxon>
        <taxon>Ascomycota</taxon>
        <taxon>Pezizomycotina</taxon>
        <taxon>Eurotiomycetes</taxon>
        <taxon>Chaetothyriomycetidae</taxon>
        <taxon>Chaetothyriales</taxon>
        <taxon>Cyphellophoraceae</taxon>
        <taxon>Cyphellophora</taxon>
    </lineage>
</organism>
<proteinExistence type="predicted"/>
<dbReference type="VEuPathDB" id="FungiDB:HMPREF1541_08593"/>
<dbReference type="PANTHER" id="PTHR44013">
    <property type="entry name" value="ZINC-TYPE ALCOHOL DEHYDROGENASE-LIKE PROTEIN C16A3.02C"/>
    <property type="match status" value="1"/>
</dbReference>